<proteinExistence type="inferred from homology"/>
<evidence type="ECO:0000256" key="5">
    <source>
        <dbReference type="ARBA" id="ARBA00022842"/>
    </source>
</evidence>
<dbReference type="InterPro" id="IPR036900">
    <property type="entry name" value="A-D-PHexomutase_C_sf"/>
</dbReference>
<keyword evidence="3" id="KW-0597">Phosphoprotein</keyword>
<evidence type="ECO:0000259" key="11">
    <source>
        <dbReference type="Pfam" id="PF02880"/>
    </source>
</evidence>
<evidence type="ECO:0000259" key="10">
    <source>
        <dbReference type="Pfam" id="PF02879"/>
    </source>
</evidence>
<dbReference type="InterPro" id="IPR005846">
    <property type="entry name" value="A-D-PHexomutase_a/b/a-III"/>
</dbReference>
<dbReference type="InterPro" id="IPR005841">
    <property type="entry name" value="Alpha-D-phosphohexomutase_SF"/>
</dbReference>
<gene>
    <name evidence="12" type="ORF">A2310_03825</name>
</gene>
<dbReference type="GO" id="GO:0000287">
    <property type="term" value="F:magnesium ion binding"/>
    <property type="evidence" value="ECO:0007669"/>
    <property type="project" value="InterPro"/>
</dbReference>
<dbReference type="PANTHER" id="PTHR45745:SF1">
    <property type="entry name" value="PHOSPHOGLUCOMUTASE 2B-RELATED"/>
    <property type="match status" value="1"/>
</dbReference>
<feature type="domain" description="Alpha-D-phosphohexomutase C-terminal" evidence="8">
    <location>
        <begin position="400"/>
        <end position="455"/>
    </location>
</feature>
<feature type="domain" description="Alpha-D-phosphohexomutase alpha/beta/alpha" evidence="11">
    <location>
        <begin position="264"/>
        <end position="370"/>
    </location>
</feature>
<evidence type="ECO:0000259" key="9">
    <source>
        <dbReference type="Pfam" id="PF02878"/>
    </source>
</evidence>
<dbReference type="Pfam" id="PF00408">
    <property type="entry name" value="PGM_PMM_IV"/>
    <property type="match status" value="1"/>
</dbReference>
<keyword evidence="5 7" id="KW-0460">Magnesium</keyword>
<evidence type="ECO:0008006" key="14">
    <source>
        <dbReference type="Google" id="ProtNLM"/>
    </source>
</evidence>
<protein>
    <recommendedName>
        <fullName evidence="14">Phosphoglucosamine mutase</fullName>
    </recommendedName>
</protein>
<dbReference type="PROSITE" id="PS00710">
    <property type="entry name" value="PGM_PMM"/>
    <property type="match status" value="1"/>
</dbReference>
<evidence type="ECO:0000313" key="13">
    <source>
        <dbReference type="Proteomes" id="UP000178417"/>
    </source>
</evidence>
<dbReference type="Gene3D" id="3.30.310.50">
    <property type="entry name" value="Alpha-D-phosphohexomutase, C-terminal domain"/>
    <property type="match status" value="1"/>
</dbReference>
<dbReference type="Pfam" id="PF02880">
    <property type="entry name" value="PGM_PMM_III"/>
    <property type="match status" value="1"/>
</dbReference>
<dbReference type="InterPro" id="IPR005843">
    <property type="entry name" value="A-D-PHexomutase_C"/>
</dbReference>
<dbReference type="STRING" id="1802579.A2310_03825"/>
<keyword evidence="4 7" id="KW-0479">Metal-binding</keyword>
<evidence type="ECO:0000256" key="1">
    <source>
        <dbReference type="ARBA" id="ARBA00001946"/>
    </source>
</evidence>
<dbReference type="PANTHER" id="PTHR45745">
    <property type="entry name" value="PHOSPHOMANNOMUTASE 45A"/>
    <property type="match status" value="1"/>
</dbReference>
<dbReference type="EMBL" id="MEUB01000048">
    <property type="protein sequence ID" value="OGC21134.1"/>
    <property type="molecule type" value="Genomic_DNA"/>
</dbReference>
<dbReference type="SUPFAM" id="SSF55957">
    <property type="entry name" value="Phosphoglucomutase, C-terminal domain"/>
    <property type="match status" value="1"/>
</dbReference>
<dbReference type="Proteomes" id="UP000178417">
    <property type="component" value="Unassembled WGS sequence"/>
</dbReference>
<dbReference type="AlphaFoldDB" id="A0A1F4SKZ7"/>
<comment type="caution">
    <text evidence="12">The sequence shown here is derived from an EMBL/GenBank/DDBJ whole genome shotgun (WGS) entry which is preliminary data.</text>
</comment>
<evidence type="ECO:0000256" key="7">
    <source>
        <dbReference type="RuleBase" id="RU004326"/>
    </source>
</evidence>
<feature type="domain" description="Alpha-D-phosphohexomutase alpha/beta/alpha" evidence="10">
    <location>
        <begin position="158"/>
        <end position="258"/>
    </location>
</feature>
<comment type="similarity">
    <text evidence="2 7">Belongs to the phosphohexose mutase family.</text>
</comment>
<dbReference type="GO" id="GO:0005975">
    <property type="term" value="P:carbohydrate metabolic process"/>
    <property type="evidence" value="ECO:0007669"/>
    <property type="project" value="InterPro"/>
</dbReference>
<evidence type="ECO:0000313" key="12">
    <source>
        <dbReference type="EMBL" id="OGC21134.1"/>
    </source>
</evidence>
<dbReference type="Gene3D" id="3.40.120.10">
    <property type="entry name" value="Alpha-D-Glucose-1,6-Bisphosphate, subunit A, domain 3"/>
    <property type="match status" value="3"/>
</dbReference>
<dbReference type="Pfam" id="PF02879">
    <property type="entry name" value="PGM_PMM_II"/>
    <property type="match status" value="1"/>
</dbReference>
<evidence type="ECO:0000256" key="3">
    <source>
        <dbReference type="ARBA" id="ARBA00022553"/>
    </source>
</evidence>
<dbReference type="GO" id="GO:0008973">
    <property type="term" value="F:phosphopentomutase activity"/>
    <property type="evidence" value="ECO:0007669"/>
    <property type="project" value="TreeGrafter"/>
</dbReference>
<dbReference type="Pfam" id="PF02878">
    <property type="entry name" value="PGM_PMM_I"/>
    <property type="match status" value="1"/>
</dbReference>
<dbReference type="PRINTS" id="PR00509">
    <property type="entry name" value="PGMPMM"/>
</dbReference>
<dbReference type="SUPFAM" id="SSF53738">
    <property type="entry name" value="Phosphoglucomutase, first 3 domains"/>
    <property type="match status" value="2"/>
</dbReference>
<evidence type="ECO:0000256" key="2">
    <source>
        <dbReference type="ARBA" id="ARBA00010231"/>
    </source>
</evidence>
<comment type="cofactor">
    <cofactor evidence="1">
        <name>Mg(2+)</name>
        <dbReference type="ChEBI" id="CHEBI:18420"/>
    </cofactor>
</comment>
<sequence length="464" mass="51845">MKKDIKFGTDGWRGEIAKDFTFENVRLVTQAFIKHFKKTDFCQKGIAIGYDNRFLSEDFARLCAELCAGAKIKTFYSKISLPSPALSYFVNANKLGAGIMITASHNPSNWNGFKIKESFGGSATSLFTQAVENELKSQGIDDAAKPSSNYESFDPKTDYIKHISSFVDIKKIKEANIKIVFDPMHGSGAGYLKELLLTIDEINSNRDPLFGGVNPEPLPVNLIDLKSATREAQQKNKLTLGIAIDGDADRIGAYDPDGTYISSHNIFSLLLKHLYENKHLKGKIIKTFNISRLIEKQAKEYGLEIIEKPIGFKYIAEEFLKGGVMIGGEESGGIGIMNNIPERDGSLNALLLLEFVATTGRTLSQNLNLIMDKLGRFYYDRLDIHIERESVLPKLEKFKSAKKFGSNDIARIETLDGIKLNFKDESWILFRPSGTEPLLRIYAEGKSVDQVKMLLAEGESQFFS</sequence>
<dbReference type="InterPro" id="IPR016066">
    <property type="entry name" value="A-D-PHexomutase_CS"/>
</dbReference>
<evidence type="ECO:0000259" key="8">
    <source>
        <dbReference type="Pfam" id="PF00408"/>
    </source>
</evidence>
<dbReference type="InterPro" id="IPR005845">
    <property type="entry name" value="A-D-PHexomutase_a/b/a-II"/>
</dbReference>
<evidence type="ECO:0000256" key="6">
    <source>
        <dbReference type="ARBA" id="ARBA00023235"/>
    </source>
</evidence>
<keyword evidence="6" id="KW-0413">Isomerase</keyword>
<reference evidence="12 13" key="1">
    <citation type="journal article" date="2016" name="Nat. Commun.">
        <title>Thousands of microbial genomes shed light on interconnected biogeochemical processes in an aquifer system.</title>
        <authorList>
            <person name="Anantharaman K."/>
            <person name="Brown C.T."/>
            <person name="Hug L.A."/>
            <person name="Sharon I."/>
            <person name="Castelle C.J."/>
            <person name="Probst A.J."/>
            <person name="Thomas B.C."/>
            <person name="Singh A."/>
            <person name="Wilkins M.J."/>
            <person name="Karaoz U."/>
            <person name="Brodie E.L."/>
            <person name="Williams K.H."/>
            <person name="Hubbard S.S."/>
            <person name="Banfield J.F."/>
        </authorList>
    </citation>
    <scope>NUCLEOTIDE SEQUENCE [LARGE SCALE GENOMIC DNA]</scope>
</reference>
<dbReference type="GO" id="GO:0006166">
    <property type="term" value="P:purine ribonucleoside salvage"/>
    <property type="evidence" value="ECO:0007669"/>
    <property type="project" value="TreeGrafter"/>
</dbReference>
<evidence type="ECO:0000256" key="4">
    <source>
        <dbReference type="ARBA" id="ARBA00022723"/>
    </source>
</evidence>
<organism evidence="12 13">
    <name type="scientific">candidate division WOR-1 bacterium RIFOXYB2_FULL_37_13</name>
    <dbReference type="NCBI Taxonomy" id="1802579"/>
    <lineage>
        <taxon>Bacteria</taxon>
        <taxon>Bacillati</taxon>
        <taxon>Saganbacteria</taxon>
    </lineage>
</organism>
<name>A0A1F4SKZ7_UNCSA</name>
<dbReference type="InterPro" id="IPR005844">
    <property type="entry name" value="A-D-PHexomutase_a/b/a-I"/>
</dbReference>
<feature type="domain" description="Alpha-D-phosphohexomutase alpha/beta/alpha" evidence="9">
    <location>
        <begin position="5"/>
        <end position="137"/>
    </location>
</feature>
<dbReference type="InterPro" id="IPR016055">
    <property type="entry name" value="A-D-PHexomutase_a/b/a-I/II/III"/>
</dbReference>
<accession>A0A1F4SKZ7</accession>